<proteinExistence type="predicted"/>
<organism evidence="2 3">
    <name type="scientific">Aduncisulcus paluster</name>
    <dbReference type="NCBI Taxonomy" id="2918883"/>
    <lineage>
        <taxon>Eukaryota</taxon>
        <taxon>Metamonada</taxon>
        <taxon>Carpediemonas-like organisms</taxon>
        <taxon>Aduncisulcus</taxon>
    </lineage>
</organism>
<sequence length="362" mass="42526">MSLPTRLKKIEVPSELKDETIRDLKAKLMDLQDEHNAQEAKHMDFVRMLQAQMKEEQRKRERIEQKAALLEEKREIFALDVQKNADSKIAAVESDVIRWKKLYENEVRRHKAEIDGGTGIMLERYLMQIEDWRQKYMREKKKHRDFEERILEEQSILISRMVADKRSMLLEFQERAEREAKERLDIATKEAVDQFGSLEKKCAELSHDIDILTRENDALKRKTTELQMDLRVTKEREKVLTKATVKSEQRTSELMQRTEVLEEAAMSAEMAARDAIKMEEASFKVKMKEATLEKSSLERLVKLQAKEIDRLRSIATLILQKRSEIEEFLSGILTDIKRGRSSTQLSLSEKDYILSQIKELLG</sequence>
<gene>
    <name evidence="2" type="ORF">ADUPG1_011268</name>
</gene>
<feature type="coiled-coil region" evidence="1">
    <location>
        <begin position="14"/>
        <end position="73"/>
    </location>
</feature>
<comment type="caution">
    <text evidence="2">The sequence shown here is derived from an EMBL/GenBank/DDBJ whole genome shotgun (WGS) entry which is preliminary data.</text>
</comment>
<name>A0ABQ5JUZ8_9EUKA</name>
<dbReference type="Proteomes" id="UP001057375">
    <property type="component" value="Unassembled WGS sequence"/>
</dbReference>
<evidence type="ECO:0000313" key="3">
    <source>
        <dbReference type="Proteomes" id="UP001057375"/>
    </source>
</evidence>
<feature type="coiled-coil region" evidence="1">
    <location>
        <begin position="122"/>
        <end position="229"/>
    </location>
</feature>
<accession>A0ABQ5JUZ8</accession>
<protein>
    <submittedName>
        <fullName evidence="2">Uncharacterized protein</fullName>
    </submittedName>
</protein>
<reference evidence="2" key="1">
    <citation type="submission" date="2022-03" db="EMBL/GenBank/DDBJ databases">
        <title>Draft genome sequence of Aduncisulcus paluster, a free-living microaerophilic Fornicata.</title>
        <authorList>
            <person name="Yuyama I."/>
            <person name="Kume K."/>
            <person name="Tamura T."/>
            <person name="Inagaki Y."/>
            <person name="Hashimoto T."/>
        </authorList>
    </citation>
    <scope>NUCLEOTIDE SEQUENCE</scope>
    <source>
        <strain evidence="2">NY0171</strain>
    </source>
</reference>
<keyword evidence="1" id="KW-0175">Coiled coil</keyword>
<evidence type="ECO:0000256" key="1">
    <source>
        <dbReference type="SAM" id="Coils"/>
    </source>
</evidence>
<keyword evidence="3" id="KW-1185">Reference proteome</keyword>
<evidence type="ECO:0000313" key="2">
    <source>
        <dbReference type="EMBL" id="GKT18228.1"/>
    </source>
</evidence>
<dbReference type="EMBL" id="BQXS01011924">
    <property type="protein sequence ID" value="GKT18228.1"/>
    <property type="molecule type" value="Genomic_DNA"/>
</dbReference>